<evidence type="ECO:0000313" key="3">
    <source>
        <dbReference type="Proteomes" id="UP000289886"/>
    </source>
</evidence>
<gene>
    <name evidence="2" type="ORF">EOD39_13142</name>
</gene>
<proteinExistence type="predicted"/>
<evidence type="ECO:0000256" key="1">
    <source>
        <dbReference type="SAM" id="MobiDB-lite"/>
    </source>
</evidence>
<keyword evidence="3" id="KW-1185">Reference proteome</keyword>
<sequence>MSEVTNTSNEENSSQTNNDGVFKVPKRRRTQQAERVVGAAKRPLVDPGAQNESGEGSDSGVTDSVAHRPRMAVLPIEDEESLEYDSDGDGSVTDSSLISDPTLSQSGVGG</sequence>
<dbReference type="EMBL" id="SCEB01000689">
    <property type="protein sequence ID" value="RXM98431.1"/>
    <property type="molecule type" value="Genomic_DNA"/>
</dbReference>
<feature type="compositionally biased region" description="Acidic residues" evidence="1">
    <location>
        <begin position="76"/>
        <end position="88"/>
    </location>
</feature>
<name>A0A662YRE7_ACIRT</name>
<accession>A0A662YRE7</accession>
<organism evidence="2 3">
    <name type="scientific">Acipenser ruthenus</name>
    <name type="common">Sterlet sturgeon</name>
    <dbReference type="NCBI Taxonomy" id="7906"/>
    <lineage>
        <taxon>Eukaryota</taxon>
        <taxon>Metazoa</taxon>
        <taxon>Chordata</taxon>
        <taxon>Craniata</taxon>
        <taxon>Vertebrata</taxon>
        <taxon>Euteleostomi</taxon>
        <taxon>Actinopterygii</taxon>
        <taxon>Chondrostei</taxon>
        <taxon>Acipenseriformes</taxon>
        <taxon>Acipenseridae</taxon>
        <taxon>Acipenser</taxon>
    </lineage>
</organism>
<feature type="compositionally biased region" description="Low complexity" evidence="1">
    <location>
        <begin position="1"/>
        <end position="18"/>
    </location>
</feature>
<protein>
    <submittedName>
        <fullName evidence="2">Uncharacterized protein</fullName>
    </submittedName>
</protein>
<evidence type="ECO:0000313" key="2">
    <source>
        <dbReference type="EMBL" id="RXM98431.1"/>
    </source>
</evidence>
<reference evidence="2 3" key="1">
    <citation type="submission" date="2019-01" db="EMBL/GenBank/DDBJ databases">
        <title>Draft Genome and Complete Hox-Cluster Characterization of the Sterlet Sturgeon (Acipenser ruthenus).</title>
        <authorList>
            <person name="Wei Q."/>
        </authorList>
    </citation>
    <scope>NUCLEOTIDE SEQUENCE [LARGE SCALE GENOMIC DNA]</scope>
    <source>
        <strain evidence="2">WHYD16114868_AA</strain>
        <tissue evidence="2">Blood</tissue>
    </source>
</reference>
<comment type="caution">
    <text evidence="2">The sequence shown here is derived from an EMBL/GenBank/DDBJ whole genome shotgun (WGS) entry which is preliminary data.</text>
</comment>
<dbReference type="Proteomes" id="UP000289886">
    <property type="component" value="Unassembled WGS sequence"/>
</dbReference>
<dbReference type="AlphaFoldDB" id="A0A662YRE7"/>
<feature type="compositionally biased region" description="Polar residues" evidence="1">
    <location>
        <begin position="50"/>
        <end position="62"/>
    </location>
</feature>
<feature type="region of interest" description="Disordered" evidence="1">
    <location>
        <begin position="1"/>
        <end position="110"/>
    </location>
</feature>
<feature type="compositionally biased region" description="Polar residues" evidence="1">
    <location>
        <begin position="97"/>
        <end position="110"/>
    </location>
</feature>